<sequence length="242" mass="26615">MSSDRTTDWTPVERLHTIVAQEINDVPAEELIKAATDDVLRAWAARIRAVGKAKGWSTWAADYMDPDTEFTDIGTPPVEEIEKAVAEGAEKDTSGGNRPAEGESTPGPELLKYASSFEFPRAEAHKPPLLMQRVHGQDDAWAILDQTDHCWSRDNGGQWVACLGGPAWLEQQRSVLFTFGHAWTLAERIAATDVDGKCWRNVVFGEFSDHFFKKGALTDAPQACIYCGLQKPEESVTPGAGQ</sequence>
<dbReference type="RefSeq" id="WP_242775461.1">
    <property type="nucleotide sequence ID" value="NZ_JALDAY010000015.1"/>
</dbReference>
<accession>A0ABS9YKC6</accession>
<evidence type="ECO:0000256" key="1">
    <source>
        <dbReference type="SAM" id="MobiDB-lite"/>
    </source>
</evidence>
<evidence type="ECO:0000313" key="2">
    <source>
        <dbReference type="EMBL" id="MCI3277620.1"/>
    </source>
</evidence>
<organism evidence="2 3">
    <name type="scientific">Streptomyces cylindrosporus</name>
    <dbReference type="NCBI Taxonomy" id="2927583"/>
    <lineage>
        <taxon>Bacteria</taxon>
        <taxon>Bacillati</taxon>
        <taxon>Actinomycetota</taxon>
        <taxon>Actinomycetes</taxon>
        <taxon>Kitasatosporales</taxon>
        <taxon>Streptomycetaceae</taxon>
        <taxon>Streptomyces</taxon>
    </lineage>
</organism>
<keyword evidence="3" id="KW-1185">Reference proteome</keyword>
<gene>
    <name evidence="2" type="ORF">MQP27_41780</name>
</gene>
<comment type="caution">
    <text evidence="2">The sequence shown here is derived from an EMBL/GenBank/DDBJ whole genome shotgun (WGS) entry which is preliminary data.</text>
</comment>
<protein>
    <submittedName>
        <fullName evidence="2">Uncharacterized protein</fullName>
    </submittedName>
</protein>
<dbReference type="Proteomes" id="UP001165269">
    <property type="component" value="Unassembled WGS sequence"/>
</dbReference>
<reference evidence="2" key="1">
    <citation type="submission" date="2022-03" db="EMBL/GenBank/DDBJ databases">
        <title>Streptomyces 7R015 and 7R016 isolated from Barleria lupulina in Thailand.</title>
        <authorList>
            <person name="Kanchanasin P."/>
            <person name="Phongsopitanun W."/>
            <person name="Tanasupawat S."/>
        </authorList>
    </citation>
    <scope>NUCLEOTIDE SEQUENCE</scope>
    <source>
        <strain evidence="2">7R015</strain>
    </source>
</reference>
<proteinExistence type="predicted"/>
<name>A0ABS9YKC6_9ACTN</name>
<feature type="region of interest" description="Disordered" evidence="1">
    <location>
        <begin position="86"/>
        <end position="107"/>
    </location>
</feature>
<evidence type="ECO:0000313" key="3">
    <source>
        <dbReference type="Proteomes" id="UP001165269"/>
    </source>
</evidence>
<dbReference type="EMBL" id="JALDAY010000015">
    <property type="protein sequence ID" value="MCI3277620.1"/>
    <property type="molecule type" value="Genomic_DNA"/>
</dbReference>